<keyword evidence="1" id="KW-0472">Membrane</keyword>
<dbReference type="InterPro" id="IPR045584">
    <property type="entry name" value="Pilin-like"/>
</dbReference>
<protein>
    <recommendedName>
        <fullName evidence="4">Type II secretion system protein GspG C-terminal domain-containing protein</fullName>
    </recommendedName>
</protein>
<proteinExistence type="predicted"/>
<reference evidence="2 3" key="1">
    <citation type="journal article" date="2016" name="Nat. Commun.">
        <title>Thousands of microbial genomes shed light on interconnected biogeochemical processes in an aquifer system.</title>
        <authorList>
            <person name="Anantharaman K."/>
            <person name="Brown C.T."/>
            <person name="Hug L.A."/>
            <person name="Sharon I."/>
            <person name="Castelle C.J."/>
            <person name="Probst A.J."/>
            <person name="Thomas B.C."/>
            <person name="Singh A."/>
            <person name="Wilkins M.J."/>
            <person name="Karaoz U."/>
            <person name="Brodie E.L."/>
            <person name="Williams K.H."/>
            <person name="Hubbard S.S."/>
            <person name="Banfield J.F."/>
        </authorList>
    </citation>
    <scope>NUCLEOTIDE SEQUENCE [LARGE SCALE GENOMIC DNA]</scope>
</reference>
<dbReference type="InterPro" id="IPR012902">
    <property type="entry name" value="N_methyl_site"/>
</dbReference>
<dbReference type="Proteomes" id="UP000176336">
    <property type="component" value="Unassembled WGS sequence"/>
</dbReference>
<comment type="caution">
    <text evidence="2">The sequence shown here is derived from an EMBL/GenBank/DDBJ whole genome shotgun (WGS) entry which is preliminary data.</text>
</comment>
<evidence type="ECO:0000313" key="3">
    <source>
        <dbReference type="Proteomes" id="UP000176336"/>
    </source>
</evidence>
<dbReference type="PROSITE" id="PS00409">
    <property type="entry name" value="PROKAR_NTER_METHYL"/>
    <property type="match status" value="1"/>
</dbReference>
<dbReference type="AlphaFoldDB" id="A0A1F5ISP7"/>
<organism evidence="2 3">
    <name type="scientific">Candidatus Daviesbacteria bacterium RIFCSPHIGHO2_01_FULL_41_23</name>
    <dbReference type="NCBI Taxonomy" id="1797764"/>
    <lineage>
        <taxon>Bacteria</taxon>
        <taxon>Candidatus Daviesiibacteriota</taxon>
    </lineage>
</organism>
<dbReference type="Pfam" id="PF07963">
    <property type="entry name" value="N_methyl"/>
    <property type="match status" value="1"/>
</dbReference>
<dbReference type="SUPFAM" id="SSF54523">
    <property type="entry name" value="Pili subunits"/>
    <property type="match status" value="1"/>
</dbReference>
<evidence type="ECO:0008006" key="4">
    <source>
        <dbReference type="Google" id="ProtNLM"/>
    </source>
</evidence>
<keyword evidence="1" id="KW-1133">Transmembrane helix</keyword>
<evidence type="ECO:0000313" key="2">
    <source>
        <dbReference type="EMBL" id="OGE19398.1"/>
    </source>
</evidence>
<name>A0A1F5ISP7_9BACT</name>
<feature type="transmembrane region" description="Helical" evidence="1">
    <location>
        <begin position="12"/>
        <end position="36"/>
    </location>
</feature>
<dbReference type="EMBL" id="MFCR01000003">
    <property type="protein sequence ID" value="OGE19398.1"/>
    <property type="molecule type" value="Genomic_DNA"/>
</dbReference>
<gene>
    <name evidence="2" type="ORF">A2871_00925</name>
</gene>
<accession>A0A1F5ISP7</accession>
<sequence>MPKKSSNGGFTLIELLIVIAIIAILSVVGAVIYSGIQGRARDSKREADINAISQAWEANSAKESPRYPILAGSFFSNGIPMDPLNTGIYVYSFTGGAANTTTAGDTYRACATLEVGGTYCRGNQQ</sequence>
<evidence type="ECO:0000256" key="1">
    <source>
        <dbReference type="SAM" id="Phobius"/>
    </source>
</evidence>
<dbReference type="Gene3D" id="3.30.700.10">
    <property type="entry name" value="Glycoprotein, Type 4 Pilin"/>
    <property type="match status" value="1"/>
</dbReference>
<keyword evidence="1" id="KW-0812">Transmembrane</keyword>
<dbReference type="NCBIfam" id="TIGR02532">
    <property type="entry name" value="IV_pilin_GFxxxE"/>
    <property type="match status" value="1"/>
</dbReference>